<protein>
    <submittedName>
        <fullName evidence="2">Uncharacterized protein</fullName>
    </submittedName>
</protein>
<accession>A0ABX0P684</accession>
<comment type="caution">
    <text evidence="2">The sequence shown here is derived from an EMBL/GenBank/DDBJ whole genome shotgun (WGS) entry which is preliminary data.</text>
</comment>
<feature type="chain" id="PRO_5045145935" evidence="1">
    <location>
        <begin position="26"/>
        <end position="215"/>
    </location>
</feature>
<evidence type="ECO:0000313" key="3">
    <source>
        <dbReference type="Proteomes" id="UP000716322"/>
    </source>
</evidence>
<evidence type="ECO:0000313" key="2">
    <source>
        <dbReference type="EMBL" id="NIA52244.1"/>
    </source>
</evidence>
<keyword evidence="1" id="KW-0732">Signal</keyword>
<gene>
    <name evidence="2" type="ORF">HAV22_01065</name>
</gene>
<evidence type="ECO:0000256" key="1">
    <source>
        <dbReference type="SAM" id="SignalP"/>
    </source>
</evidence>
<proteinExistence type="predicted"/>
<organism evidence="2 3">
    <name type="scientific">Telluria antibiotica</name>
    <dbReference type="NCBI Taxonomy" id="2717319"/>
    <lineage>
        <taxon>Bacteria</taxon>
        <taxon>Pseudomonadati</taxon>
        <taxon>Pseudomonadota</taxon>
        <taxon>Betaproteobacteria</taxon>
        <taxon>Burkholderiales</taxon>
        <taxon>Oxalobacteraceae</taxon>
        <taxon>Telluria group</taxon>
        <taxon>Telluria</taxon>
    </lineage>
</organism>
<name>A0ABX0P684_9BURK</name>
<dbReference type="EMBL" id="JAAQOM010000001">
    <property type="protein sequence ID" value="NIA52244.1"/>
    <property type="molecule type" value="Genomic_DNA"/>
</dbReference>
<dbReference type="Proteomes" id="UP000716322">
    <property type="component" value="Unassembled WGS sequence"/>
</dbReference>
<sequence length="215" mass="22740">MFSLLRNTSFAGTMLCALVPGVSHAADVPGAPAAKPLHEIAGFRSARFGMNEDEVRAAVARDFKDQATLLQTARHPDPRYSMLVLPLPSLEPGPGAAGVTYLFAGPEHKLVQVNVLWSTGDKPAEADRTRIVTAGVQLADYFRALRWRPDAATMGMPLGANGLVLFSGIDPHKAMVEVTVTGVALRGRDGKVAPVEGPAKLRVAYMSSLGTPAGK</sequence>
<reference evidence="2 3" key="1">
    <citation type="submission" date="2020-03" db="EMBL/GenBank/DDBJ databases">
        <title>Genome sequence of strain Massilia sp. TW-1.</title>
        <authorList>
            <person name="Chaudhary D.K."/>
        </authorList>
    </citation>
    <scope>NUCLEOTIDE SEQUENCE [LARGE SCALE GENOMIC DNA]</scope>
    <source>
        <strain evidence="2 3">TW-1</strain>
    </source>
</reference>
<feature type="signal peptide" evidence="1">
    <location>
        <begin position="1"/>
        <end position="25"/>
    </location>
</feature>
<keyword evidence="3" id="KW-1185">Reference proteome</keyword>
<dbReference type="RefSeq" id="WP_166855612.1">
    <property type="nucleotide sequence ID" value="NZ_JAAQOM010000001.1"/>
</dbReference>